<evidence type="ECO:0000256" key="2">
    <source>
        <dbReference type="SAM" id="Phobius"/>
    </source>
</evidence>
<dbReference type="SUPFAM" id="SSF54001">
    <property type="entry name" value="Cysteine proteinases"/>
    <property type="match status" value="1"/>
</dbReference>
<dbReference type="Pfam" id="PF01841">
    <property type="entry name" value="Transglut_core"/>
    <property type="match status" value="1"/>
</dbReference>
<keyword evidence="2" id="KW-0812">Transmembrane</keyword>
<accession>A0A177KCQ3</accession>
<organism evidence="4 5">
    <name type="scientific">Microbacterium oleivorans</name>
    <dbReference type="NCBI Taxonomy" id="273677"/>
    <lineage>
        <taxon>Bacteria</taxon>
        <taxon>Bacillati</taxon>
        <taxon>Actinomycetota</taxon>
        <taxon>Actinomycetes</taxon>
        <taxon>Micrococcales</taxon>
        <taxon>Microbacteriaceae</taxon>
        <taxon>Microbacterium</taxon>
    </lineage>
</organism>
<feature type="transmembrane region" description="Helical" evidence="2">
    <location>
        <begin position="679"/>
        <end position="706"/>
    </location>
</feature>
<keyword evidence="2" id="KW-1133">Transmembrane helix</keyword>
<dbReference type="InterPro" id="IPR038765">
    <property type="entry name" value="Papain-like_cys_pep_sf"/>
</dbReference>
<feature type="transmembrane region" description="Helical" evidence="2">
    <location>
        <begin position="164"/>
        <end position="183"/>
    </location>
</feature>
<dbReference type="RefSeq" id="WP_064001696.1">
    <property type="nucleotide sequence ID" value="NZ_LSTV01000001.1"/>
</dbReference>
<dbReference type="Proteomes" id="UP000076998">
    <property type="component" value="Unassembled WGS sequence"/>
</dbReference>
<reference evidence="4 5" key="1">
    <citation type="submission" date="2016-02" db="EMBL/GenBank/DDBJ databases">
        <authorList>
            <person name="Wen L."/>
            <person name="He K."/>
            <person name="Yang H."/>
        </authorList>
    </citation>
    <scope>NUCLEOTIDE SEQUENCE [LARGE SCALE GENOMIC DNA]</scope>
    <source>
        <strain evidence="4 5">CD11_3</strain>
    </source>
</reference>
<feature type="domain" description="Transglutaminase-like" evidence="3">
    <location>
        <begin position="546"/>
        <end position="619"/>
    </location>
</feature>
<protein>
    <recommendedName>
        <fullName evidence="3">Transglutaminase-like domain-containing protein</fullName>
    </recommendedName>
</protein>
<feature type="transmembrane region" description="Helical" evidence="2">
    <location>
        <begin position="195"/>
        <end position="217"/>
    </location>
</feature>
<name>A0A177KCQ3_9MICO</name>
<evidence type="ECO:0000256" key="1">
    <source>
        <dbReference type="SAM" id="MobiDB-lite"/>
    </source>
</evidence>
<dbReference type="InterPro" id="IPR002931">
    <property type="entry name" value="Transglutaminase-like"/>
</dbReference>
<gene>
    <name evidence="4" type="ORF">AYL44_02630</name>
</gene>
<proteinExistence type="predicted"/>
<keyword evidence="2" id="KW-0472">Membrane</keyword>
<feature type="transmembrane region" description="Helical" evidence="2">
    <location>
        <begin position="247"/>
        <end position="271"/>
    </location>
</feature>
<feature type="transmembrane region" description="Helical" evidence="2">
    <location>
        <begin position="135"/>
        <end position="157"/>
    </location>
</feature>
<feature type="region of interest" description="Disordered" evidence="1">
    <location>
        <begin position="617"/>
        <end position="672"/>
    </location>
</feature>
<sequence>MTAPVEVVPPRRARRRRNPSRAGFFVGQALVLDLVLAVGAVATWPIYRSTALVVALTVGIAAGHLVAALGTRWRWSGWWIALAALGAYIALGVPVAAAGSLASPDAAVDALVDVATAPVTGWKDLLTLDLPLGSYQATLAPALFLFLGCTVAALSIAWRSRRRWMPAVALALLPTVFGVAFGARSLASPVRVGPVAVQPETLLGVAAIVTALVAVVWRSGHDRRRALATAAAASGVARGPGGRRRGLAARVGTATGMVVVAAAVAALWGPWALADQPREVARSVVDPVLELERAPSPLAAYRASFGDDRFDEPLFTVSPAAGAERVRLATLPFYDGRTVRAVDPQAGLTDPATAFTRVPSRLDPAGTGEIDLTVRIDAGTGIWVPTVGDLRAVSFDGPRAAELADGFFHNAATGAAIEIAGNGLQTGDAYRLAASPSEAAGPVASLTPSRSGPSLPAEVVPASLTEWMESQDAGTGGAALETLVDRLRSRGYLSHALQLPGGSVPAWMRELDGAGFQPSRAGHSADRIGTLFTQLLEREAQAPGGTDADLVAAVGDDEQFAVAAMLIADQLGFDARVVVGTRLASDEDLPVCDEGRCRGGDLAAWVEVADAAGGWLPVDVTPQHESFPSPDLEQRRDPENPTEVSREDAEPVLPADASPSDGDQSAPEAAPQERDLSALWAAVRVGGVSLLAVIVLVGPLVTILAVKALRRRGRRRGDVAARFTGGWEEYVDTAVDHGYPAPAHLTRQELARLFAGDAEEAAGTRLATWADRSVFDVMPPTAAENEEFWRIVAAERARFAAEKGFWARLRARLSLRSLLPRGLAARR</sequence>
<evidence type="ECO:0000259" key="3">
    <source>
        <dbReference type="Pfam" id="PF01841"/>
    </source>
</evidence>
<feature type="compositionally biased region" description="Basic and acidic residues" evidence="1">
    <location>
        <begin position="632"/>
        <end position="649"/>
    </location>
</feature>
<comment type="caution">
    <text evidence="4">The sequence shown here is derived from an EMBL/GenBank/DDBJ whole genome shotgun (WGS) entry which is preliminary data.</text>
</comment>
<dbReference type="EMBL" id="LSTV01000001">
    <property type="protein sequence ID" value="OAH51190.1"/>
    <property type="molecule type" value="Genomic_DNA"/>
</dbReference>
<evidence type="ECO:0000313" key="5">
    <source>
        <dbReference type="Proteomes" id="UP000076998"/>
    </source>
</evidence>
<evidence type="ECO:0000313" key="4">
    <source>
        <dbReference type="EMBL" id="OAH51190.1"/>
    </source>
</evidence>
<feature type="transmembrane region" description="Helical" evidence="2">
    <location>
        <begin position="22"/>
        <end position="44"/>
    </location>
</feature>
<dbReference type="AlphaFoldDB" id="A0A177KCQ3"/>
<dbReference type="OrthoDB" id="3651060at2"/>
<feature type="transmembrane region" description="Helical" evidence="2">
    <location>
        <begin position="77"/>
        <end position="97"/>
    </location>
</feature>
<feature type="transmembrane region" description="Helical" evidence="2">
    <location>
        <begin position="50"/>
        <end position="70"/>
    </location>
</feature>